<dbReference type="InterPro" id="IPR023271">
    <property type="entry name" value="Aquaporin-like"/>
</dbReference>
<protein>
    <submittedName>
        <fullName evidence="8">Aquaporin-like</fullName>
    </submittedName>
</protein>
<dbReference type="PRINTS" id="PR00783">
    <property type="entry name" value="MINTRINSICP"/>
</dbReference>
<dbReference type="GeneID" id="115628586"/>
<feature type="transmembrane region" description="Helical" evidence="6">
    <location>
        <begin position="157"/>
        <end position="177"/>
    </location>
</feature>
<evidence type="ECO:0000313" key="7">
    <source>
        <dbReference type="Proteomes" id="UP000504634"/>
    </source>
</evidence>
<feature type="transmembrane region" description="Helical" evidence="6">
    <location>
        <begin position="124"/>
        <end position="145"/>
    </location>
</feature>
<dbReference type="PANTHER" id="PTHR19139">
    <property type="entry name" value="AQUAPORIN TRANSPORTER"/>
    <property type="match status" value="1"/>
</dbReference>
<evidence type="ECO:0000256" key="4">
    <source>
        <dbReference type="ARBA" id="ARBA00023136"/>
    </source>
</evidence>
<dbReference type="AlphaFoldDB" id="A0A6J2TWW7"/>
<dbReference type="GO" id="GO:0015267">
    <property type="term" value="F:channel activity"/>
    <property type="evidence" value="ECO:0007669"/>
    <property type="project" value="InterPro"/>
</dbReference>
<evidence type="ECO:0000256" key="6">
    <source>
        <dbReference type="SAM" id="Phobius"/>
    </source>
</evidence>
<reference evidence="8" key="1">
    <citation type="submission" date="2025-08" db="UniProtKB">
        <authorList>
            <consortium name="RefSeq"/>
        </authorList>
    </citation>
    <scope>IDENTIFICATION</scope>
    <source>
        <strain evidence="8">11010-0011.00</strain>
        <tissue evidence="8">Whole body</tissue>
    </source>
</reference>
<evidence type="ECO:0000256" key="5">
    <source>
        <dbReference type="RuleBase" id="RU000477"/>
    </source>
</evidence>
<feature type="transmembrane region" description="Helical" evidence="6">
    <location>
        <begin position="7"/>
        <end position="30"/>
    </location>
</feature>
<evidence type="ECO:0000256" key="3">
    <source>
        <dbReference type="ARBA" id="ARBA00022989"/>
    </source>
</evidence>
<feature type="transmembrane region" description="Helical" evidence="6">
    <location>
        <begin position="81"/>
        <end position="104"/>
    </location>
</feature>
<dbReference type="Gene3D" id="1.20.1080.10">
    <property type="entry name" value="Glycerol uptake facilitator protein"/>
    <property type="match status" value="1"/>
</dbReference>
<dbReference type="GO" id="GO:0005886">
    <property type="term" value="C:plasma membrane"/>
    <property type="evidence" value="ECO:0007669"/>
    <property type="project" value="TreeGrafter"/>
</dbReference>
<dbReference type="SUPFAM" id="SSF81338">
    <property type="entry name" value="Aquaporin-like"/>
    <property type="match status" value="1"/>
</dbReference>
<proteinExistence type="inferred from homology"/>
<comment type="similarity">
    <text evidence="5">Belongs to the MIP/aquaporin (TC 1.A.8) family.</text>
</comment>
<name>A0A6J2TWW7_DROLE</name>
<dbReference type="Proteomes" id="UP000504634">
    <property type="component" value="Unplaced"/>
</dbReference>
<comment type="subcellular location">
    <subcellularLocation>
        <location evidence="1">Membrane</location>
        <topology evidence="1">Multi-pass membrane protein</topology>
    </subcellularLocation>
</comment>
<dbReference type="InterPro" id="IPR000425">
    <property type="entry name" value="MIP"/>
</dbReference>
<keyword evidence="2 5" id="KW-0812">Transmembrane</keyword>
<gene>
    <name evidence="8" type="primary">LOC115628586</name>
</gene>
<dbReference type="Pfam" id="PF00230">
    <property type="entry name" value="MIP"/>
    <property type="match status" value="1"/>
</dbReference>
<sequence>MKVTKKLIAAILGEFLASLIVQFVGCLGSTQRTLLFPSSLGVAFSWGCSVLAATQIFRIVSGAHINPCISIASMILKQVKIVQGLIYILMQFLGSTVGFFIAYAFQESTTGFCNASFHESSFRFWKALLIEAYLTGAWVLAMCASWHPSNELLSESISLRIGLVVTACHIIGATSTGPSMNPFRSLVPAVMSEDFDFIYIYMVVPPVTAILLALAWRFIYVYNGNKSTVSEAPSTA</sequence>
<dbReference type="RefSeq" id="XP_030380634.1">
    <property type="nucleotide sequence ID" value="XM_030524774.1"/>
</dbReference>
<keyword evidence="4 6" id="KW-0472">Membrane</keyword>
<keyword evidence="7" id="KW-1185">Reference proteome</keyword>
<dbReference type="OrthoDB" id="3222at2759"/>
<organism evidence="7 8">
    <name type="scientific">Drosophila lebanonensis</name>
    <name type="common">Fruit fly</name>
    <name type="synonym">Scaptodrosophila lebanonensis</name>
    <dbReference type="NCBI Taxonomy" id="7225"/>
    <lineage>
        <taxon>Eukaryota</taxon>
        <taxon>Metazoa</taxon>
        <taxon>Ecdysozoa</taxon>
        <taxon>Arthropoda</taxon>
        <taxon>Hexapoda</taxon>
        <taxon>Insecta</taxon>
        <taxon>Pterygota</taxon>
        <taxon>Neoptera</taxon>
        <taxon>Endopterygota</taxon>
        <taxon>Diptera</taxon>
        <taxon>Brachycera</taxon>
        <taxon>Muscomorpha</taxon>
        <taxon>Ephydroidea</taxon>
        <taxon>Drosophilidae</taxon>
        <taxon>Scaptodrosophila</taxon>
    </lineage>
</organism>
<evidence type="ECO:0000313" key="8">
    <source>
        <dbReference type="RefSeq" id="XP_030380634.1"/>
    </source>
</evidence>
<dbReference type="PANTHER" id="PTHR19139:SF270">
    <property type="entry name" value="ENTOMOGLYCEROPORIN 1-RELATED"/>
    <property type="match status" value="1"/>
</dbReference>
<keyword evidence="3 6" id="KW-1133">Transmembrane helix</keyword>
<accession>A0A6J2TWW7</accession>
<evidence type="ECO:0000256" key="2">
    <source>
        <dbReference type="ARBA" id="ARBA00022692"/>
    </source>
</evidence>
<evidence type="ECO:0000256" key="1">
    <source>
        <dbReference type="ARBA" id="ARBA00004141"/>
    </source>
</evidence>
<feature type="transmembrane region" description="Helical" evidence="6">
    <location>
        <begin position="197"/>
        <end position="219"/>
    </location>
</feature>
<feature type="transmembrane region" description="Helical" evidence="6">
    <location>
        <begin position="42"/>
        <end position="60"/>
    </location>
</feature>
<keyword evidence="5" id="KW-0813">Transport</keyword>
<dbReference type="InterPro" id="IPR034294">
    <property type="entry name" value="Aquaporin_transptr"/>
</dbReference>